<dbReference type="Gene3D" id="1.10.287.130">
    <property type="match status" value="1"/>
</dbReference>
<protein>
    <recommendedName>
        <fullName evidence="2">histidine kinase</fullName>
        <ecNumber evidence="2">2.7.13.3</ecNumber>
    </recommendedName>
</protein>
<evidence type="ECO:0000256" key="4">
    <source>
        <dbReference type="ARBA" id="ARBA00022679"/>
    </source>
</evidence>
<organism evidence="9 10">
    <name type="scientific">Roseivirga seohaensis subsp. aquiponti</name>
    <dbReference type="NCBI Taxonomy" id="1566026"/>
    <lineage>
        <taxon>Bacteria</taxon>
        <taxon>Pseudomonadati</taxon>
        <taxon>Bacteroidota</taxon>
        <taxon>Cytophagia</taxon>
        <taxon>Cytophagales</taxon>
        <taxon>Roseivirgaceae</taxon>
        <taxon>Roseivirga</taxon>
    </lineage>
</organism>
<gene>
    <name evidence="9" type="ORF">OB69_03850</name>
</gene>
<dbReference type="EC" id="2.7.13.3" evidence="2"/>
<reference evidence="10" key="1">
    <citation type="submission" date="2014-11" db="EMBL/GenBank/DDBJ databases">
        <title>Genome sequencing of Roseivirga sp. D-25.</title>
        <authorList>
            <person name="Selvaratnam C."/>
            <person name="Thevarajoo S."/>
            <person name="Goh K.M."/>
            <person name="Eee R."/>
            <person name="Chan K.-G."/>
            <person name="Chong C.S."/>
        </authorList>
    </citation>
    <scope>NUCLEOTIDE SEQUENCE [LARGE SCALE GENOMIC DNA]</scope>
    <source>
        <strain evidence="10">D-25</strain>
    </source>
</reference>
<evidence type="ECO:0000256" key="3">
    <source>
        <dbReference type="ARBA" id="ARBA00022553"/>
    </source>
</evidence>
<dbReference type="InterPro" id="IPR003594">
    <property type="entry name" value="HATPase_dom"/>
</dbReference>
<dbReference type="SMART" id="SM00387">
    <property type="entry name" value="HATPase_c"/>
    <property type="match status" value="1"/>
</dbReference>
<evidence type="ECO:0000259" key="8">
    <source>
        <dbReference type="PROSITE" id="PS50109"/>
    </source>
</evidence>
<dbReference type="PRINTS" id="PR00344">
    <property type="entry name" value="BCTRLSENSOR"/>
</dbReference>
<keyword evidence="5" id="KW-0418">Kinase</keyword>
<dbReference type="GO" id="GO:0000155">
    <property type="term" value="F:phosphorelay sensor kinase activity"/>
    <property type="evidence" value="ECO:0007669"/>
    <property type="project" value="InterPro"/>
</dbReference>
<proteinExistence type="predicted"/>
<dbReference type="InterPro" id="IPR036890">
    <property type="entry name" value="HATPase_C_sf"/>
</dbReference>
<evidence type="ECO:0000256" key="5">
    <source>
        <dbReference type="ARBA" id="ARBA00022777"/>
    </source>
</evidence>
<dbReference type="OrthoDB" id="1933776at2"/>
<keyword evidence="4" id="KW-0808">Transferase</keyword>
<evidence type="ECO:0000256" key="6">
    <source>
        <dbReference type="ARBA" id="ARBA00023012"/>
    </source>
</evidence>
<name>A0A0L8API0_9BACT</name>
<keyword evidence="7" id="KW-0812">Transmembrane</keyword>
<evidence type="ECO:0000256" key="2">
    <source>
        <dbReference type="ARBA" id="ARBA00012438"/>
    </source>
</evidence>
<dbReference type="Pfam" id="PF00512">
    <property type="entry name" value="HisKA"/>
    <property type="match status" value="1"/>
</dbReference>
<comment type="caution">
    <text evidence="9">The sequence shown here is derived from an EMBL/GenBank/DDBJ whole genome shotgun (WGS) entry which is preliminary data.</text>
</comment>
<keyword evidence="10" id="KW-1185">Reference proteome</keyword>
<dbReference type="SMART" id="SM00388">
    <property type="entry name" value="HisKA"/>
    <property type="match status" value="1"/>
</dbReference>
<feature type="transmembrane region" description="Helical" evidence="7">
    <location>
        <begin position="253"/>
        <end position="271"/>
    </location>
</feature>
<evidence type="ECO:0000313" key="9">
    <source>
        <dbReference type="EMBL" id="KOF04125.1"/>
    </source>
</evidence>
<dbReference type="CDD" id="cd00082">
    <property type="entry name" value="HisKA"/>
    <property type="match status" value="1"/>
</dbReference>
<keyword evidence="3" id="KW-0597">Phosphoprotein</keyword>
<sequence>MKKRKFKAIIYLISFTVLITVGIQVYRNVQNYNLNKQRFINDVQVALDNGVEGYFSSLAKNFVFLDRNDSGAFDASEIKAFFQNSIKGKASDSLKKFQFSTNTAVLSDTSIGGVTIRSTGKGDSKVQLRGVAKLNNGVSIRNITVSKDTISSTRLNELEAFTTKVMISMVQDTIDFKNLTQYVKKELGRKKIDIDFAFASLQNNEVVERSREFRDDEFSLSTLSKASYLPKKELKMYFDNASLIILKRGMVDLLISLLISVSVIGSLLYLYRIINQQKQLAEIKNDLISNITHEFKTPIATVTSALEGIANFNKQNDPEKTAKYLDMSNDQLKKLNLMVEKLLETATLDSDELSLRKEPVNLTLLLSSMIEKYKMLAGNKRLAFVAPTADVIIEADPFHLENALSNLVDNAIKYGGNEIQVILTKLGNRAQVVVQDNGGYIEKTQKERVFDKFYRIPTGNQHDVKGFGIGLYYTRKIIEKHGGSIDLVLKPQLTSFEVAFS</sequence>
<dbReference type="InterPro" id="IPR003661">
    <property type="entry name" value="HisK_dim/P_dom"/>
</dbReference>
<dbReference type="Pfam" id="PF02518">
    <property type="entry name" value="HATPase_c"/>
    <property type="match status" value="1"/>
</dbReference>
<dbReference type="Gene3D" id="3.30.565.10">
    <property type="entry name" value="Histidine kinase-like ATPase, C-terminal domain"/>
    <property type="match status" value="1"/>
</dbReference>
<dbReference type="AlphaFoldDB" id="A0A0L8API0"/>
<dbReference type="RefSeq" id="WP_053222362.1">
    <property type="nucleotide sequence ID" value="NZ_JSVA01000004.1"/>
</dbReference>
<evidence type="ECO:0000256" key="7">
    <source>
        <dbReference type="SAM" id="Phobius"/>
    </source>
</evidence>
<dbReference type="InterPro" id="IPR036097">
    <property type="entry name" value="HisK_dim/P_sf"/>
</dbReference>
<dbReference type="PATRIC" id="fig|1566026.4.peg.2541"/>
<accession>A0A0L8API0</accession>
<dbReference type="SUPFAM" id="SSF55874">
    <property type="entry name" value="ATPase domain of HSP90 chaperone/DNA topoisomerase II/histidine kinase"/>
    <property type="match status" value="1"/>
</dbReference>
<dbReference type="InterPro" id="IPR050351">
    <property type="entry name" value="BphY/WalK/GraS-like"/>
</dbReference>
<dbReference type="CDD" id="cd00075">
    <property type="entry name" value="HATPase"/>
    <property type="match status" value="1"/>
</dbReference>
<dbReference type="InterPro" id="IPR005467">
    <property type="entry name" value="His_kinase_dom"/>
</dbReference>
<dbReference type="PANTHER" id="PTHR45453:SF1">
    <property type="entry name" value="PHOSPHATE REGULON SENSOR PROTEIN PHOR"/>
    <property type="match status" value="1"/>
</dbReference>
<dbReference type="GO" id="GO:0016036">
    <property type="term" value="P:cellular response to phosphate starvation"/>
    <property type="evidence" value="ECO:0007669"/>
    <property type="project" value="TreeGrafter"/>
</dbReference>
<comment type="catalytic activity">
    <reaction evidence="1">
        <text>ATP + protein L-histidine = ADP + protein N-phospho-L-histidine.</text>
        <dbReference type="EC" id="2.7.13.3"/>
    </reaction>
</comment>
<evidence type="ECO:0000313" key="10">
    <source>
        <dbReference type="Proteomes" id="UP000036908"/>
    </source>
</evidence>
<dbReference type="PROSITE" id="PS50109">
    <property type="entry name" value="HIS_KIN"/>
    <property type="match status" value="1"/>
</dbReference>
<dbReference type="InterPro" id="IPR004358">
    <property type="entry name" value="Sig_transdc_His_kin-like_C"/>
</dbReference>
<dbReference type="GO" id="GO:0004721">
    <property type="term" value="F:phosphoprotein phosphatase activity"/>
    <property type="evidence" value="ECO:0007669"/>
    <property type="project" value="TreeGrafter"/>
</dbReference>
<dbReference type="EMBL" id="JSVA01000004">
    <property type="protein sequence ID" value="KOF04125.1"/>
    <property type="molecule type" value="Genomic_DNA"/>
</dbReference>
<keyword evidence="6" id="KW-0902">Two-component regulatory system</keyword>
<feature type="domain" description="Histidine kinase" evidence="8">
    <location>
        <begin position="290"/>
        <end position="501"/>
    </location>
</feature>
<dbReference type="PANTHER" id="PTHR45453">
    <property type="entry name" value="PHOSPHATE REGULON SENSOR PROTEIN PHOR"/>
    <property type="match status" value="1"/>
</dbReference>
<dbReference type="Proteomes" id="UP000036908">
    <property type="component" value="Unassembled WGS sequence"/>
</dbReference>
<evidence type="ECO:0000256" key="1">
    <source>
        <dbReference type="ARBA" id="ARBA00000085"/>
    </source>
</evidence>
<keyword evidence="7" id="KW-0472">Membrane</keyword>
<feature type="transmembrane region" description="Helical" evidence="7">
    <location>
        <begin position="9"/>
        <end position="26"/>
    </location>
</feature>
<dbReference type="SUPFAM" id="SSF47384">
    <property type="entry name" value="Homodimeric domain of signal transducing histidine kinase"/>
    <property type="match status" value="1"/>
</dbReference>
<keyword evidence="7" id="KW-1133">Transmembrane helix</keyword>
<dbReference type="GO" id="GO:0005886">
    <property type="term" value="C:plasma membrane"/>
    <property type="evidence" value="ECO:0007669"/>
    <property type="project" value="TreeGrafter"/>
</dbReference>